<feature type="domain" description="DNA/RNA non-specific endonuclease/pyrophosphatase/phosphodiesterase" evidence="6">
    <location>
        <begin position="2"/>
        <end position="182"/>
    </location>
</feature>
<dbReference type="GO" id="GO:0000014">
    <property type="term" value="F:single-stranded DNA endodeoxyribonuclease activity"/>
    <property type="evidence" value="ECO:0007669"/>
    <property type="project" value="TreeGrafter"/>
</dbReference>
<evidence type="ECO:0000256" key="5">
    <source>
        <dbReference type="PIRSR" id="PIRSR640255-2"/>
    </source>
</evidence>
<evidence type="ECO:0000256" key="1">
    <source>
        <dbReference type="ARBA" id="ARBA00010052"/>
    </source>
</evidence>
<evidence type="ECO:0000259" key="6">
    <source>
        <dbReference type="SMART" id="SM00892"/>
    </source>
</evidence>
<feature type="active site" description="Proton acceptor" evidence="4">
    <location>
        <position position="31"/>
    </location>
</feature>
<feature type="binding site" evidence="5">
    <location>
        <position position="61"/>
    </location>
    <ligand>
        <name>Mg(2+)</name>
        <dbReference type="ChEBI" id="CHEBI:18420"/>
        <note>catalytic</note>
    </ligand>
</feature>
<accession>A0A6H5I7Z6</accession>
<evidence type="ECO:0000256" key="2">
    <source>
        <dbReference type="ARBA" id="ARBA00022722"/>
    </source>
</evidence>
<evidence type="ECO:0000256" key="4">
    <source>
        <dbReference type="PIRSR" id="PIRSR640255-1"/>
    </source>
</evidence>
<reference evidence="7 8" key="1">
    <citation type="submission" date="2020-02" db="EMBL/GenBank/DDBJ databases">
        <authorList>
            <person name="Ferguson B K."/>
        </authorList>
    </citation>
    <scope>NUCLEOTIDE SEQUENCE [LARGE SCALE GENOMIC DNA]</scope>
</reference>
<dbReference type="GO" id="GO:0006309">
    <property type="term" value="P:apoptotic DNA fragmentation"/>
    <property type="evidence" value="ECO:0007669"/>
    <property type="project" value="TreeGrafter"/>
</dbReference>
<dbReference type="GO" id="GO:0005634">
    <property type="term" value="C:nucleus"/>
    <property type="evidence" value="ECO:0007669"/>
    <property type="project" value="TreeGrafter"/>
</dbReference>
<dbReference type="GO" id="GO:0003676">
    <property type="term" value="F:nucleic acid binding"/>
    <property type="evidence" value="ECO:0007669"/>
    <property type="project" value="InterPro"/>
</dbReference>
<dbReference type="InterPro" id="IPR040255">
    <property type="entry name" value="Non-specific_endonuclease"/>
</dbReference>
<sequence length="205" mass="22865">MSDTDVPAAAAAPAPDASDDKLPLNYLVKGHLIAKADKFYAAEQYVTYFYANAVPMWNSINNGNWKHMEDKIVRPLAATKGDIEVWVGAFGVLQLEGKDIYLGKRKRQEHPTMPVPKILFKVAYSRQSNQGLVFLAANNPYLEDAQVADYIVCPEYARCRELHDKFNNKDKGFMYCCSIPDFLANPEVQTLGLPIGVPNDIAPIL</sequence>
<dbReference type="GO" id="GO:0046872">
    <property type="term" value="F:metal ion binding"/>
    <property type="evidence" value="ECO:0007669"/>
    <property type="project" value="UniProtKB-KW"/>
</dbReference>
<dbReference type="SMART" id="SM00892">
    <property type="entry name" value="Endonuclease_NS"/>
    <property type="match status" value="1"/>
</dbReference>
<dbReference type="AlphaFoldDB" id="A0A6H5I7Z6"/>
<dbReference type="InterPro" id="IPR001604">
    <property type="entry name" value="Endo_G_ENPP1-like_dom"/>
</dbReference>
<evidence type="ECO:0000256" key="3">
    <source>
        <dbReference type="ARBA" id="ARBA00022759"/>
    </source>
</evidence>
<dbReference type="Pfam" id="PF01223">
    <property type="entry name" value="Endonuclease_NS"/>
    <property type="match status" value="1"/>
</dbReference>
<keyword evidence="3" id="KW-0255">Endonuclease</keyword>
<organism evidence="7 8">
    <name type="scientific">Trichogramma brassicae</name>
    <dbReference type="NCBI Taxonomy" id="86971"/>
    <lineage>
        <taxon>Eukaryota</taxon>
        <taxon>Metazoa</taxon>
        <taxon>Ecdysozoa</taxon>
        <taxon>Arthropoda</taxon>
        <taxon>Hexapoda</taxon>
        <taxon>Insecta</taxon>
        <taxon>Pterygota</taxon>
        <taxon>Neoptera</taxon>
        <taxon>Endopterygota</taxon>
        <taxon>Hymenoptera</taxon>
        <taxon>Apocrita</taxon>
        <taxon>Proctotrupomorpha</taxon>
        <taxon>Chalcidoidea</taxon>
        <taxon>Trichogrammatidae</taxon>
        <taxon>Trichogramma</taxon>
    </lineage>
</organism>
<evidence type="ECO:0000313" key="8">
    <source>
        <dbReference type="Proteomes" id="UP000479190"/>
    </source>
</evidence>
<name>A0A6H5I7Z6_9HYME</name>
<gene>
    <name evidence="7" type="ORF">TBRA_LOCUS5965</name>
</gene>
<proteinExistence type="inferred from homology"/>
<dbReference type="GO" id="GO:0005743">
    <property type="term" value="C:mitochondrial inner membrane"/>
    <property type="evidence" value="ECO:0007669"/>
    <property type="project" value="TreeGrafter"/>
</dbReference>
<keyword evidence="5" id="KW-0479">Metal-binding</keyword>
<dbReference type="EMBL" id="CADCXV010000731">
    <property type="protein sequence ID" value="CAB0034067.1"/>
    <property type="molecule type" value="Genomic_DNA"/>
</dbReference>
<evidence type="ECO:0000313" key="7">
    <source>
        <dbReference type="EMBL" id="CAB0034067.1"/>
    </source>
</evidence>
<dbReference type="InterPro" id="IPR044929">
    <property type="entry name" value="DNA/RNA_non-sp_Endonuclease_sf"/>
</dbReference>
<keyword evidence="2" id="KW-0540">Nuclease</keyword>
<dbReference type="SUPFAM" id="SSF54060">
    <property type="entry name" value="His-Me finger endonucleases"/>
    <property type="match status" value="1"/>
</dbReference>
<dbReference type="Proteomes" id="UP000479190">
    <property type="component" value="Unassembled WGS sequence"/>
</dbReference>
<protein>
    <recommendedName>
        <fullName evidence="6">DNA/RNA non-specific endonuclease/pyrophosphatase/phosphodiesterase domain-containing protein</fullName>
    </recommendedName>
</protein>
<keyword evidence="8" id="KW-1185">Reference proteome</keyword>
<dbReference type="PANTHER" id="PTHR13966">
    <property type="entry name" value="ENDONUCLEASE RELATED"/>
    <property type="match status" value="1"/>
</dbReference>
<dbReference type="OrthoDB" id="5960141at2759"/>
<dbReference type="InterPro" id="IPR044925">
    <property type="entry name" value="His-Me_finger_sf"/>
</dbReference>
<dbReference type="Gene3D" id="3.40.570.10">
    <property type="entry name" value="Extracellular Endonuclease, subunit A"/>
    <property type="match status" value="1"/>
</dbReference>
<dbReference type="GO" id="GO:0004521">
    <property type="term" value="F:RNA endonuclease activity"/>
    <property type="evidence" value="ECO:0007669"/>
    <property type="project" value="TreeGrafter"/>
</dbReference>
<dbReference type="PANTHER" id="PTHR13966:SF17">
    <property type="entry name" value="ENDONUCLEASE-RELATED"/>
    <property type="match status" value="1"/>
</dbReference>
<keyword evidence="3" id="KW-0378">Hydrolase</keyword>
<comment type="similarity">
    <text evidence="1">Belongs to the DNA/RNA non-specific endonuclease family.</text>
</comment>